<evidence type="ECO:0000256" key="16">
    <source>
        <dbReference type="ARBA" id="ARBA00023180"/>
    </source>
</evidence>
<protein>
    <recommendedName>
        <fullName evidence="6">Alpha-1,6-mannosyl-glycoprotein 2-beta-N-acetylglucosaminyltransferase</fullName>
        <ecNumber evidence="5">2.4.1.143</ecNumber>
    </recommendedName>
    <alternativeName>
        <fullName evidence="21">Beta-1,2-N-acetylglucosaminyltransferase II</fullName>
    </alternativeName>
    <alternativeName>
        <fullName evidence="20">GlcNAc-T II</fullName>
    </alternativeName>
    <alternativeName>
        <fullName evidence="19">Mannoside acetylglucosaminyltransferase 2</fullName>
    </alternativeName>
    <alternativeName>
        <fullName evidence="18">N-glycosyl-oligosaccharide-glycoprotein N-acetylglucosaminyltransferase II</fullName>
    </alternativeName>
</protein>
<dbReference type="EMBL" id="BDSP01000055">
    <property type="protein sequence ID" value="GAX12870.1"/>
    <property type="molecule type" value="Genomic_DNA"/>
</dbReference>
<keyword evidence="9" id="KW-0812">Transmembrane</keyword>
<evidence type="ECO:0000256" key="3">
    <source>
        <dbReference type="ARBA" id="ARBA00004922"/>
    </source>
</evidence>
<comment type="catalytic activity">
    <reaction evidence="22">
        <text>an N(4)-{beta-D-GlcNAc-(1-&gt;2)-alpha-D-Man-(1-&gt;3)-[alpha-D-Man-(1-&gt;6)]-beta-D-Man-(1-&gt;4)-beta-D-GlcNAc-(1-&gt;4)-beta-D-GlcNAc}-L-asparaginyl-[protein] + UDP-N-acetyl-alpha-D-glucosamine = N(4)-{beta-D-GlcNAc-(1-&gt;2)-alpha-D-Man-(1-&gt;3)-[beta-D-GlcNAc-(1-&gt;2)-alpha-D-Man-(1-&gt;6)]-beta-D-Man-(1-&gt;4)-beta-D-GlcNAc-(1-&gt;4)-beta-D-GlcNAc}-L-asparaginyl-[protein] + UDP + H(+)</text>
        <dbReference type="Rhea" id="RHEA:12941"/>
        <dbReference type="Rhea" id="RHEA-COMP:13526"/>
        <dbReference type="Rhea" id="RHEA-COMP:14369"/>
        <dbReference type="ChEBI" id="CHEBI:15378"/>
        <dbReference type="ChEBI" id="CHEBI:57705"/>
        <dbReference type="ChEBI" id="CHEBI:58223"/>
        <dbReference type="ChEBI" id="CHEBI:60615"/>
        <dbReference type="ChEBI" id="CHEBI:60651"/>
        <dbReference type="EC" id="2.4.1.143"/>
    </reaction>
</comment>
<evidence type="ECO:0000256" key="4">
    <source>
        <dbReference type="ARBA" id="ARBA00011011"/>
    </source>
</evidence>
<evidence type="ECO:0000256" key="9">
    <source>
        <dbReference type="ARBA" id="ARBA00022692"/>
    </source>
</evidence>
<dbReference type="PANTHER" id="PTHR12871:SF0">
    <property type="entry name" value="ALPHA-1,6-MANNOSYL-GLYCOPROTEIN 2-BETA-N-ACETYLGLUCOSAMINYLTRANSFERASE"/>
    <property type="match status" value="1"/>
</dbReference>
<evidence type="ECO:0000256" key="23">
    <source>
        <dbReference type="PIRSR" id="PIRSR607754-2"/>
    </source>
</evidence>
<comment type="pathway">
    <text evidence="3">Protein modification; protein glycosylation.</text>
</comment>
<comment type="subcellular location">
    <subcellularLocation>
        <location evidence="2">Golgi apparatus membrane</location>
        <topology evidence="2">Single-pass type II membrane protein</topology>
    </subcellularLocation>
</comment>
<keyword evidence="11" id="KW-0735">Signal-anchor</keyword>
<evidence type="ECO:0000256" key="7">
    <source>
        <dbReference type="ARBA" id="ARBA00022676"/>
    </source>
</evidence>
<keyword evidence="16" id="KW-0325">Glycoprotein</keyword>
<evidence type="ECO:0000313" key="26">
    <source>
        <dbReference type="Proteomes" id="UP000198406"/>
    </source>
</evidence>
<comment type="cofactor">
    <cofactor evidence="1 23">
        <name>Mn(2+)</name>
        <dbReference type="ChEBI" id="CHEBI:29035"/>
    </cofactor>
</comment>
<evidence type="ECO:0000256" key="5">
    <source>
        <dbReference type="ARBA" id="ARBA00012613"/>
    </source>
</evidence>
<keyword evidence="26" id="KW-1185">Reference proteome</keyword>
<evidence type="ECO:0000256" key="10">
    <source>
        <dbReference type="ARBA" id="ARBA00022723"/>
    </source>
</evidence>
<dbReference type="GO" id="GO:0000139">
    <property type="term" value="C:Golgi membrane"/>
    <property type="evidence" value="ECO:0007669"/>
    <property type="project" value="UniProtKB-SubCell"/>
</dbReference>
<keyword evidence="15 24" id="KW-1015">Disulfide bond</keyword>
<dbReference type="EC" id="2.4.1.143" evidence="5"/>
<dbReference type="GO" id="GO:0046872">
    <property type="term" value="F:metal ion binding"/>
    <property type="evidence" value="ECO:0007669"/>
    <property type="project" value="UniProtKB-KW"/>
</dbReference>
<dbReference type="Gene3D" id="3.90.550.10">
    <property type="entry name" value="Spore Coat Polysaccharide Biosynthesis Protein SpsA, Chain A"/>
    <property type="match status" value="1"/>
</dbReference>
<feature type="disulfide bond" evidence="24">
    <location>
        <begin position="185"/>
        <end position="275"/>
    </location>
</feature>
<keyword evidence="10 23" id="KW-0479">Metal-binding</keyword>
<accession>A0A1Z5JFT5</accession>
<evidence type="ECO:0000256" key="8">
    <source>
        <dbReference type="ARBA" id="ARBA00022679"/>
    </source>
</evidence>
<evidence type="ECO:0000256" key="12">
    <source>
        <dbReference type="ARBA" id="ARBA00022989"/>
    </source>
</evidence>
<dbReference type="InterPro" id="IPR029044">
    <property type="entry name" value="Nucleotide-diphossugar_trans"/>
</dbReference>
<evidence type="ECO:0000256" key="20">
    <source>
        <dbReference type="ARBA" id="ARBA00032552"/>
    </source>
</evidence>
<evidence type="ECO:0000256" key="11">
    <source>
        <dbReference type="ARBA" id="ARBA00022968"/>
    </source>
</evidence>
<dbReference type="Proteomes" id="UP000198406">
    <property type="component" value="Unassembled WGS sequence"/>
</dbReference>
<keyword evidence="8 25" id="KW-0808">Transferase</keyword>
<evidence type="ECO:0000313" key="25">
    <source>
        <dbReference type="EMBL" id="GAX12870.1"/>
    </source>
</evidence>
<organism evidence="25 26">
    <name type="scientific">Fistulifera solaris</name>
    <name type="common">Oleaginous diatom</name>
    <dbReference type="NCBI Taxonomy" id="1519565"/>
    <lineage>
        <taxon>Eukaryota</taxon>
        <taxon>Sar</taxon>
        <taxon>Stramenopiles</taxon>
        <taxon>Ochrophyta</taxon>
        <taxon>Bacillariophyta</taxon>
        <taxon>Bacillariophyceae</taxon>
        <taxon>Bacillariophycidae</taxon>
        <taxon>Naviculales</taxon>
        <taxon>Naviculaceae</taxon>
        <taxon>Fistulifera</taxon>
    </lineage>
</organism>
<evidence type="ECO:0000256" key="14">
    <source>
        <dbReference type="ARBA" id="ARBA00023136"/>
    </source>
</evidence>
<evidence type="ECO:0000256" key="21">
    <source>
        <dbReference type="ARBA" id="ARBA00032915"/>
    </source>
</evidence>
<evidence type="ECO:0000256" key="19">
    <source>
        <dbReference type="ARBA" id="ARBA00031203"/>
    </source>
</evidence>
<evidence type="ECO:0000256" key="2">
    <source>
        <dbReference type="ARBA" id="ARBA00004323"/>
    </source>
</evidence>
<name>A0A1Z5JFT5_FISSO</name>
<dbReference type="InterPro" id="IPR007754">
    <property type="entry name" value="GlcNAc_II"/>
</dbReference>
<keyword evidence="13" id="KW-0333">Golgi apparatus</keyword>
<dbReference type="GO" id="GO:0009312">
    <property type="term" value="P:oligosaccharide biosynthetic process"/>
    <property type="evidence" value="ECO:0007669"/>
    <property type="project" value="InterPro"/>
</dbReference>
<evidence type="ECO:0000256" key="15">
    <source>
        <dbReference type="ARBA" id="ARBA00023157"/>
    </source>
</evidence>
<keyword evidence="17 23" id="KW-0464">Manganese</keyword>
<dbReference type="GO" id="GO:0005795">
    <property type="term" value="C:Golgi stack"/>
    <property type="evidence" value="ECO:0007669"/>
    <property type="project" value="InterPro"/>
</dbReference>
<evidence type="ECO:0000256" key="18">
    <source>
        <dbReference type="ARBA" id="ARBA00029663"/>
    </source>
</evidence>
<dbReference type="OrthoDB" id="39075at2759"/>
<proteinExistence type="inferred from homology"/>
<dbReference type="AlphaFoldDB" id="A0A1Z5JFT5"/>
<dbReference type="InParanoid" id="A0A1Z5JFT5"/>
<feature type="binding site" evidence="23">
    <location>
        <position position="219"/>
    </location>
    <ligand>
        <name>Mn(2+)</name>
        <dbReference type="ChEBI" id="CHEBI:29035"/>
    </ligand>
</feature>
<dbReference type="PANTHER" id="PTHR12871">
    <property type="entry name" value="BETA-1,2-N-ACETYLGLUCOSAMINYLTRANSFERASE II"/>
    <property type="match status" value="1"/>
</dbReference>
<feature type="binding site" evidence="23">
    <location>
        <position position="106"/>
    </location>
    <ligand>
        <name>Mn(2+)</name>
        <dbReference type="ChEBI" id="CHEBI:29035"/>
    </ligand>
</feature>
<evidence type="ECO:0000256" key="6">
    <source>
        <dbReference type="ARBA" id="ARBA00014817"/>
    </source>
</evidence>
<reference evidence="25 26" key="1">
    <citation type="journal article" date="2015" name="Plant Cell">
        <title>Oil accumulation by the oleaginous diatom Fistulifera solaris as revealed by the genome and transcriptome.</title>
        <authorList>
            <person name="Tanaka T."/>
            <person name="Maeda Y."/>
            <person name="Veluchamy A."/>
            <person name="Tanaka M."/>
            <person name="Abida H."/>
            <person name="Marechal E."/>
            <person name="Bowler C."/>
            <person name="Muto M."/>
            <person name="Sunaga Y."/>
            <person name="Tanaka M."/>
            <person name="Yoshino T."/>
            <person name="Taniguchi T."/>
            <person name="Fukuda Y."/>
            <person name="Nemoto M."/>
            <person name="Matsumoto M."/>
            <person name="Wong P.S."/>
            <person name="Aburatani S."/>
            <person name="Fujibuchi W."/>
        </authorList>
    </citation>
    <scope>NUCLEOTIDE SEQUENCE [LARGE SCALE GENOMIC DNA]</scope>
    <source>
        <strain evidence="25 26">JPCC DA0580</strain>
    </source>
</reference>
<dbReference type="UniPathway" id="UPA00378"/>
<evidence type="ECO:0000256" key="24">
    <source>
        <dbReference type="PIRSR" id="PIRSR607754-3"/>
    </source>
</evidence>
<dbReference type="Pfam" id="PF05060">
    <property type="entry name" value="MGAT2"/>
    <property type="match status" value="1"/>
</dbReference>
<dbReference type="GO" id="GO:0008455">
    <property type="term" value="F:alpha-1,6-mannosylglycoprotein 2-beta-N-acetylglucosaminyltransferase activity"/>
    <property type="evidence" value="ECO:0007669"/>
    <property type="project" value="UniProtKB-EC"/>
</dbReference>
<keyword evidence="14" id="KW-0472">Membrane</keyword>
<comment type="similarity">
    <text evidence="4">Belongs to the glycosyltransferase 16 (GT16) protein family.</text>
</comment>
<dbReference type="GO" id="GO:0006487">
    <property type="term" value="P:protein N-linked glycosylation"/>
    <property type="evidence" value="ECO:0007669"/>
    <property type="project" value="TreeGrafter"/>
</dbReference>
<sequence>MESDFPRRTVPLIVSVDGHIEDVLQYLESLRTEFPLLQVWIHPYACADHPNDFPMKVTTPDLGDSYGNLRTAEITCCKHHFTWLLQETFTSETLNKYDTFFFLEEDYIVAPTVYETIQQGMQAIEEYSVETPFLGVALDPTNGGIAEEPVVLPDHLFYAHAFQTGPMTMHRDIYQAIVRAAPDYCTMDESNWDWTLVQLTLQESLPHVMLFPSRSQVRHIGLDRGMHEHILMGTPTAPLSVFHATAVYGPVRVNHTVRPKQVSGGWGHKMDHEHCLRILSLPPSNNEVSIQ</sequence>
<keyword evidence="7 25" id="KW-0328">Glycosyltransferase</keyword>
<gene>
    <name evidence="25" type="ORF">FisN_15Hh358</name>
</gene>
<keyword evidence="12" id="KW-1133">Transmembrane helix</keyword>
<evidence type="ECO:0000256" key="1">
    <source>
        <dbReference type="ARBA" id="ARBA00001936"/>
    </source>
</evidence>
<evidence type="ECO:0000256" key="13">
    <source>
        <dbReference type="ARBA" id="ARBA00023034"/>
    </source>
</evidence>
<evidence type="ECO:0000256" key="17">
    <source>
        <dbReference type="ARBA" id="ARBA00023211"/>
    </source>
</evidence>
<evidence type="ECO:0000256" key="22">
    <source>
        <dbReference type="ARBA" id="ARBA00093257"/>
    </source>
</evidence>
<comment type="caution">
    <text evidence="25">The sequence shown here is derived from an EMBL/GenBank/DDBJ whole genome shotgun (WGS) entry which is preliminary data.</text>
</comment>